<organism evidence="3 4">
    <name type="scientific">Chiloscyllium punctatum</name>
    <name type="common">Brownbanded bambooshark</name>
    <name type="synonym">Hemiscyllium punctatum</name>
    <dbReference type="NCBI Taxonomy" id="137246"/>
    <lineage>
        <taxon>Eukaryota</taxon>
        <taxon>Metazoa</taxon>
        <taxon>Chordata</taxon>
        <taxon>Craniata</taxon>
        <taxon>Vertebrata</taxon>
        <taxon>Chondrichthyes</taxon>
        <taxon>Elasmobranchii</taxon>
        <taxon>Galeomorphii</taxon>
        <taxon>Galeoidea</taxon>
        <taxon>Orectolobiformes</taxon>
        <taxon>Hemiscylliidae</taxon>
        <taxon>Chiloscyllium</taxon>
    </lineage>
</organism>
<keyword evidence="1" id="KW-0238">DNA-binding</keyword>
<dbReference type="SUPFAM" id="SSF46689">
    <property type="entry name" value="Homeodomain-like"/>
    <property type="match status" value="1"/>
</dbReference>
<comment type="caution">
    <text evidence="3">The sequence shown here is derived from an EMBL/GenBank/DDBJ whole genome shotgun (WGS) entry which is preliminary data.</text>
</comment>
<dbReference type="STRING" id="137246.A0A401SBL4"/>
<dbReference type="InterPro" id="IPR009057">
    <property type="entry name" value="Homeodomain-like_sf"/>
</dbReference>
<evidence type="ECO:0000313" key="3">
    <source>
        <dbReference type="EMBL" id="GCC27797.1"/>
    </source>
</evidence>
<dbReference type="EMBL" id="BEZZ01000177">
    <property type="protein sequence ID" value="GCC27797.1"/>
    <property type="molecule type" value="Genomic_DNA"/>
</dbReference>
<dbReference type="AlphaFoldDB" id="A0A401SBL4"/>
<evidence type="ECO:0000259" key="2">
    <source>
        <dbReference type="PROSITE" id="PS51253"/>
    </source>
</evidence>
<accession>A0A401SBL4</accession>
<dbReference type="OMA" id="FHETIIC"/>
<feature type="domain" description="HTH CENPB-type" evidence="2">
    <location>
        <begin position="31"/>
        <end position="112"/>
    </location>
</feature>
<sequence>MQYDMAKSTICTILRNKEALKADDVAKGVTILTKQRPKLLDEVDKLLLAWINQQELAGDSFHETIICKKALHIHHDLLATLPSTSTASVEEFKASGGWFDKFHPTNWNLSCNKAWRSS</sequence>
<dbReference type="Proteomes" id="UP000287033">
    <property type="component" value="Unassembled WGS sequence"/>
</dbReference>
<dbReference type="GO" id="GO:0003677">
    <property type="term" value="F:DNA binding"/>
    <property type="evidence" value="ECO:0007669"/>
    <property type="project" value="UniProtKB-KW"/>
</dbReference>
<dbReference type="InterPro" id="IPR006600">
    <property type="entry name" value="HTH_CenpB_DNA-bd_dom"/>
</dbReference>
<gene>
    <name evidence="3" type="ORF">chiPu_0006223</name>
</gene>
<reference evidence="3 4" key="1">
    <citation type="journal article" date="2018" name="Nat. Ecol. Evol.">
        <title>Shark genomes provide insights into elasmobranch evolution and the origin of vertebrates.</title>
        <authorList>
            <person name="Hara Y"/>
            <person name="Yamaguchi K"/>
            <person name="Onimaru K"/>
            <person name="Kadota M"/>
            <person name="Koyanagi M"/>
            <person name="Keeley SD"/>
            <person name="Tatsumi K"/>
            <person name="Tanaka K"/>
            <person name="Motone F"/>
            <person name="Kageyama Y"/>
            <person name="Nozu R"/>
            <person name="Adachi N"/>
            <person name="Nishimura O"/>
            <person name="Nakagawa R"/>
            <person name="Tanegashima C"/>
            <person name="Kiyatake I"/>
            <person name="Matsumoto R"/>
            <person name="Murakumo K"/>
            <person name="Nishida K"/>
            <person name="Terakita A"/>
            <person name="Kuratani S"/>
            <person name="Sato K"/>
            <person name="Hyodo S Kuraku.S."/>
        </authorList>
    </citation>
    <scope>NUCLEOTIDE SEQUENCE [LARGE SCALE GENOMIC DNA]</scope>
</reference>
<protein>
    <recommendedName>
        <fullName evidence="2">HTH CENPB-type domain-containing protein</fullName>
    </recommendedName>
</protein>
<proteinExistence type="predicted"/>
<name>A0A401SBL4_CHIPU</name>
<dbReference type="PROSITE" id="PS51253">
    <property type="entry name" value="HTH_CENPB"/>
    <property type="match status" value="1"/>
</dbReference>
<evidence type="ECO:0000313" key="4">
    <source>
        <dbReference type="Proteomes" id="UP000287033"/>
    </source>
</evidence>
<evidence type="ECO:0000256" key="1">
    <source>
        <dbReference type="ARBA" id="ARBA00023125"/>
    </source>
</evidence>
<dbReference type="Pfam" id="PF03221">
    <property type="entry name" value="HTH_Tnp_Tc5"/>
    <property type="match status" value="1"/>
</dbReference>
<dbReference type="Gene3D" id="1.10.10.60">
    <property type="entry name" value="Homeodomain-like"/>
    <property type="match status" value="1"/>
</dbReference>
<dbReference type="OrthoDB" id="125347at2759"/>
<keyword evidence="4" id="KW-1185">Reference proteome</keyword>